<evidence type="ECO:0008006" key="6">
    <source>
        <dbReference type="Google" id="ProtNLM"/>
    </source>
</evidence>
<organism evidence="3 5">
    <name type="scientific">Odoribacter splanchnicus</name>
    <dbReference type="NCBI Taxonomy" id="28118"/>
    <lineage>
        <taxon>Bacteria</taxon>
        <taxon>Pseudomonadati</taxon>
        <taxon>Bacteroidota</taxon>
        <taxon>Bacteroidia</taxon>
        <taxon>Bacteroidales</taxon>
        <taxon>Odoribacteraceae</taxon>
        <taxon>Odoribacter</taxon>
    </lineage>
</organism>
<proteinExistence type="predicted"/>
<dbReference type="Proteomes" id="UP001212263">
    <property type="component" value="Unassembled WGS sequence"/>
</dbReference>
<keyword evidence="2" id="KW-0812">Transmembrane</keyword>
<evidence type="ECO:0000313" key="3">
    <source>
        <dbReference type="EMBL" id="MCG4960798.1"/>
    </source>
</evidence>
<dbReference type="EMBL" id="JAKNDN010000025">
    <property type="protein sequence ID" value="MCG4960798.1"/>
    <property type="molecule type" value="Genomic_DNA"/>
</dbReference>
<dbReference type="AlphaFoldDB" id="A0AAW5CDL7"/>
<evidence type="ECO:0000313" key="4">
    <source>
        <dbReference type="EMBL" id="MDB9223984.1"/>
    </source>
</evidence>
<evidence type="ECO:0000256" key="2">
    <source>
        <dbReference type="SAM" id="Phobius"/>
    </source>
</evidence>
<sequence>MENTAGKIFTELKEDISTYARLKLRLLKLMAIERTAIVLAVLSHSLILLLLSFFTVLFLFVALGCYLGELLDSPALGFLIVGGFYLLFTLIVWGMKHGIRIGIMNMVIEALQANDDEDDKGQSQNPSRPGYPGEAGDPTAVSGNGGENFR</sequence>
<evidence type="ECO:0000256" key="1">
    <source>
        <dbReference type="SAM" id="MobiDB-lite"/>
    </source>
</evidence>
<dbReference type="RefSeq" id="WP_013611709.1">
    <property type="nucleotide sequence ID" value="NZ_CABJFF010000002.1"/>
</dbReference>
<dbReference type="EMBL" id="JAQMRD010000018">
    <property type="protein sequence ID" value="MDB9223984.1"/>
    <property type="molecule type" value="Genomic_DNA"/>
</dbReference>
<name>A0AAW5CDL7_9BACT</name>
<feature type="transmembrane region" description="Helical" evidence="2">
    <location>
        <begin position="36"/>
        <end position="63"/>
    </location>
</feature>
<evidence type="ECO:0000313" key="5">
    <source>
        <dbReference type="Proteomes" id="UP001199750"/>
    </source>
</evidence>
<protein>
    <recommendedName>
        <fullName evidence="6">Phage holin family protein</fullName>
    </recommendedName>
</protein>
<feature type="region of interest" description="Disordered" evidence="1">
    <location>
        <begin position="115"/>
        <end position="150"/>
    </location>
</feature>
<reference evidence="3" key="1">
    <citation type="submission" date="2022-01" db="EMBL/GenBank/DDBJ databases">
        <title>Collection of gut derived symbiotic bacterial strains cultured from healthy donors.</title>
        <authorList>
            <person name="Lin H."/>
            <person name="Kohout C."/>
            <person name="Waligurski E."/>
            <person name="Pamer E.G."/>
        </authorList>
    </citation>
    <scope>NUCLEOTIDE SEQUENCE</scope>
    <source>
        <strain evidence="3">DFI.1.149</strain>
    </source>
</reference>
<feature type="transmembrane region" description="Helical" evidence="2">
    <location>
        <begin position="75"/>
        <end position="95"/>
    </location>
</feature>
<dbReference type="Proteomes" id="UP001199750">
    <property type="component" value="Unassembled WGS sequence"/>
</dbReference>
<accession>A0AAW5CDL7</accession>
<comment type="caution">
    <text evidence="3">The sequence shown here is derived from an EMBL/GenBank/DDBJ whole genome shotgun (WGS) entry which is preliminary data.</text>
</comment>
<keyword evidence="2" id="KW-0472">Membrane</keyword>
<reference evidence="4" key="2">
    <citation type="submission" date="2023-01" db="EMBL/GenBank/DDBJ databases">
        <title>Human gut microbiome strain richness.</title>
        <authorList>
            <person name="Chen-Liaw A."/>
        </authorList>
    </citation>
    <scope>NUCLEOTIDE SEQUENCE</scope>
    <source>
        <strain evidence="4">RTP21484st1_B7_RTP21484_190118</strain>
    </source>
</reference>
<gene>
    <name evidence="3" type="ORF">L0P03_13190</name>
    <name evidence="4" type="ORF">PN645_13340</name>
</gene>
<keyword evidence="2" id="KW-1133">Transmembrane helix</keyword>